<evidence type="ECO:0000313" key="7">
    <source>
        <dbReference type="EMBL" id="MFL0266917.1"/>
    </source>
</evidence>
<dbReference type="EMBL" id="JBJHZY010000001">
    <property type="protein sequence ID" value="MFL0266917.1"/>
    <property type="molecule type" value="Genomic_DNA"/>
</dbReference>
<keyword evidence="5" id="KW-0813">Transport</keyword>
<evidence type="ECO:0000256" key="1">
    <source>
        <dbReference type="ARBA" id="ARBA00004141"/>
    </source>
</evidence>
<dbReference type="PROSITE" id="PS51012">
    <property type="entry name" value="ABC_TM2"/>
    <property type="match status" value="1"/>
</dbReference>
<gene>
    <name evidence="7" type="ORF">ACJDUH_02290</name>
</gene>
<keyword evidence="5" id="KW-1003">Cell membrane</keyword>
<name>A0ABW8TMJ0_9CLOT</name>
<dbReference type="InterPro" id="IPR000412">
    <property type="entry name" value="ABC_2_transport"/>
</dbReference>
<feature type="transmembrane region" description="Helical" evidence="5">
    <location>
        <begin position="232"/>
        <end position="254"/>
    </location>
</feature>
<feature type="transmembrane region" description="Helical" evidence="5">
    <location>
        <begin position="176"/>
        <end position="194"/>
    </location>
</feature>
<dbReference type="PANTHER" id="PTHR43229:SF2">
    <property type="entry name" value="NODULATION PROTEIN J"/>
    <property type="match status" value="1"/>
</dbReference>
<comment type="similarity">
    <text evidence="5">Belongs to the ABC-2 integral membrane protein family.</text>
</comment>
<comment type="subcellular location">
    <subcellularLocation>
        <location evidence="5">Cell membrane</location>
        <topology evidence="5">Multi-pass membrane protein</topology>
    </subcellularLocation>
    <subcellularLocation>
        <location evidence="1">Membrane</location>
        <topology evidence="1">Multi-pass membrane protein</topology>
    </subcellularLocation>
</comment>
<keyword evidence="8" id="KW-1185">Reference proteome</keyword>
<accession>A0ABW8TMJ0</accession>
<evidence type="ECO:0000256" key="2">
    <source>
        <dbReference type="ARBA" id="ARBA00022692"/>
    </source>
</evidence>
<keyword evidence="3 5" id="KW-1133">Transmembrane helix</keyword>
<evidence type="ECO:0000259" key="6">
    <source>
        <dbReference type="PROSITE" id="PS51012"/>
    </source>
</evidence>
<feature type="transmembrane region" description="Helical" evidence="5">
    <location>
        <begin position="65"/>
        <end position="88"/>
    </location>
</feature>
<dbReference type="RefSeq" id="WP_406763533.1">
    <property type="nucleotide sequence ID" value="NZ_JBJHZY010000001.1"/>
</dbReference>
<evidence type="ECO:0000256" key="4">
    <source>
        <dbReference type="ARBA" id="ARBA00023136"/>
    </source>
</evidence>
<feature type="domain" description="ABC transmembrane type-2" evidence="6">
    <location>
        <begin position="31"/>
        <end position="257"/>
    </location>
</feature>
<proteinExistence type="inferred from homology"/>
<feature type="transmembrane region" description="Helical" evidence="5">
    <location>
        <begin position="33"/>
        <end position="53"/>
    </location>
</feature>
<sequence length="259" mass="28436">MSLLYSKIRDDISDMAVIAGRCLRHAFRSIDTLITVVAMPIMMLLLFVYVFGGSINTGNVNYANYVVPGIVLMCILSGTPYTSVRLNMDIKRGVVDRFRSMPIAKSSILAGHVLTSVAFNMFSSLIVILFAFITGFRPKADFMGWLLALGILLLFTFAMSWLAVVFGLLADSSEGAGVYAYIILVMLFISSAFTPTDSMNKALRVFAEHQPMTPIIEAVRALFLNAPVGNNALIAILWSIGILIVSYIASMFVYKRKSA</sequence>
<dbReference type="Pfam" id="PF01061">
    <property type="entry name" value="ABC2_membrane"/>
    <property type="match status" value="1"/>
</dbReference>
<feature type="transmembrane region" description="Helical" evidence="5">
    <location>
        <begin position="145"/>
        <end position="169"/>
    </location>
</feature>
<dbReference type="PIRSF" id="PIRSF006648">
    <property type="entry name" value="DrrB"/>
    <property type="match status" value="1"/>
</dbReference>
<dbReference type="Proteomes" id="UP001623661">
    <property type="component" value="Unassembled WGS sequence"/>
</dbReference>
<evidence type="ECO:0000256" key="3">
    <source>
        <dbReference type="ARBA" id="ARBA00022989"/>
    </source>
</evidence>
<comment type="caution">
    <text evidence="7">The sequence shown here is derived from an EMBL/GenBank/DDBJ whole genome shotgun (WGS) entry which is preliminary data.</text>
</comment>
<keyword evidence="2 5" id="KW-0812">Transmembrane</keyword>
<dbReference type="InterPro" id="IPR051784">
    <property type="entry name" value="Nod_factor_ABC_transporter"/>
</dbReference>
<evidence type="ECO:0000256" key="5">
    <source>
        <dbReference type="RuleBase" id="RU361157"/>
    </source>
</evidence>
<dbReference type="InterPro" id="IPR013525">
    <property type="entry name" value="ABC2_TM"/>
</dbReference>
<feature type="transmembrane region" description="Helical" evidence="5">
    <location>
        <begin position="109"/>
        <end position="133"/>
    </location>
</feature>
<dbReference type="InterPro" id="IPR047817">
    <property type="entry name" value="ABC2_TM_bact-type"/>
</dbReference>
<protein>
    <recommendedName>
        <fullName evidence="5">Transport permease protein</fullName>
    </recommendedName>
</protein>
<organism evidence="7 8">
    <name type="scientific">Candidatus Clostridium radicumherbarum</name>
    <dbReference type="NCBI Taxonomy" id="3381662"/>
    <lineage>
        <taxon>Bacteria</taxon>
        <taxon>Bacillati</taxon>
        <taxon>Bacillota</taxon>
        <taxon>Clostridia</taxon>
        <taxon>Eubacteriales</taxon>
        <taxon>Clostridiaceae</taxon>
        <taxon>Clostridium</taxon>
    </lineage>
</organism>
<keyword evidence="4 5" id="KW-0472">Membrane</keyword>
<dbReference type="PANTHER" id="PTHR43229">
    <property type="entry name" value="NODULATION PROTEIN J"/>
    <property type="match status" value="1"/>
</dbReference>
<evidence type="ECO:0000313" key="8">
    <source>
        <dbReference type="Proteomes" id="UP001623661"/>
    </source>
</evidence>
<reference evidence="7 8" key="1">
    <citation type="submission" date="2024-11" db="EMBL/GenBank/DDBJ databases">
        <authorList>
            <person name="Heng Y.C."/>
            <person name="Lim A.C.H."/>
            <person name="Lee J.K.Y."/>
            <person name="Kittelmann S."/>
        </authorList>
    </citation>
    <scope>NUCLEOTIDE SEQUENCE [LARGE SCALE GENOMIC DNA]</scope>
    <source>
        <strain evidence="7 8">WILCCON 0202</strain>
    </source>
</reference>